<name>W4PEV9_9BACE</name>
<evidence type="ECO:0000313" key="2">
    <source>
        <dbReference type="Proteomes" id="UP000018842"/>
    </source>
</evidence>
<reference evidence="2" key="1">
    <citation type="journal article" date="2014" name="Genome">
        <title>Draft Genome Sequences of Three Strains of Bacteroides pyogenes Isolated from a Cat and Swine.</title>
        <authorList>
            <person name="Sakamoto M."/>
            <person name="Oshima K."/>
            <person name="Suda W."/>
            <person name="Kitamura K."/>
            <person name="Iida T."/>
            <person name="Hattori M."/>
            <person name="Ohkuma M."/>
        </authorList>
    </citation>
    <scope>NUCLEOTIDE SEQUENCE [LARGE SCALE GENOMIC DNA]</scope>
    <source>
        <strain evidence="2">JCM 6294</strain>
    </source>
</reference>
<sequence length="99" mass="11203">MRQNRAFIAAKQSLHCGKTEPSFRQNGAFIAAKQSFHCGETELSLRQNRAFIAAKQSLHFGKTELHSDETELLFFPKAIHSGEEVRNNSRFQPILGVFP</sequence>
<dbReference type="AlphaFoldDB" id="W4PEV9"/>
<evidence type="ECO:0000313" key="1">
    <source>
        <dbReference type="EMBL" id="GAE17714.1"/>
    </source>
</evidence>
<gene>
    <name evidence="1" type="ORF">JCM6294_497</name>
</gene>
<comment type="caution">
    <text evidence="1">The sequence shown here is derived from an EMBL/GenBank/DDBJ whole genome shotgun (WGS) entry which is preliminary data.</text>
</comment>
<accession>W4PEV9</accession>
<proteinExistence type="predicted"/>
<organism evidence="1 2">
    <name type="scientific">Bacteroides pyogenes DSM 20611 = JCM 6294</name>
    <dbReference type="NCBI Taxonomy" id="1121100"/>
    <lineage>
        <taxon>Bacteria</taxon>
        <taxon>Pseudomonadati</taxon>
        <taxon>Bacteroidota</taxon>
        <taxon>Bacteroidia</taxon>
        <taxon>Bacteroidales</taxon>
        <taxon>Bacteroidaceae</taxon>
        <taxon>Bacteroides</taxon>
    </lineage>
</organism>
<dbReference type="EMBL" id="BAIR01000003">
    <property type="protein sequence ID" value="GAE17714.1"/>
    <property type="molecule type" value="Genomic_DNA"/>
</dbReference>
<protein>
    <submittedName>
        <fullName evidence="1">Uncharacterized protein</fullName>
    </submittedName>
</protein>
<dbReference type="Proteomes" id="UP000018842">
    <property type="component" value="Unassembled WGS sequence"/>
</dbReference>